<dbReference type="InterPro" id="IPR029063">
    <property type="entry name" value="SAM-dependent_MTases_sf"/>
</dbReference>
<keyword evidence="5" id="KW-1133">Transmembrane helix</keyword>
<keyword evidence="3 5" id="KW-0745">Spermidine biosynthesis</keyword>
<feature type="domain" description="PABS" evidence="7">
    <location>
        <begin position="230"/>
        <end position="477"/>
    </location>
</feature>
<dbReference type="UniPathway" id="UPA00248">
    <property type="reaction ID" value="UER00314"/>
</dbReference>
<comment type="subcellular location">
    <subcellularLocation>
        <location evidence="5">Cell membrane</location>
        <topology evidence="5">Multi-pass membrane protein</topology>
    </subcellularLocation>
</comment>
<dbReference type="GO" id="GO:0008295">
    <property type="term" value="P:spermidine biosynthetic process"/>
    <property type="evidence" value="ECO:0007669"/>
    <property type="project" value="UniProtKB-UniRule"/>
</dbReference>
<feature type="transmembrane region" description="Helical" evidence="5">
    <location>
        <begin position="676"/>
        <end position="696"/>
    </location>
</feature>
<dbReference type="CDD" id="cd02440">
    <property type="entry name" value="AdoMet_MTases"/>
    <property type="match status" value="1"/>
</dbReference>
<dbReference type="Pfam" id="PF01564">
    <property type="entry name" value="Spermine_synth"/>
    <property type="match status" value="1"/>
</dbReference>
<dbReference type="RefSeq" id="WP_076489501.1">
    <property type="nucleotide sequence ID" value="NZ_FTMS01000016.1"/>
</dbReference>
<dbReference type="InterPro" id="IPR001045">
    <property type="entry name" value="Spermi_synthase"/>
</dbReference>
<dbReference type="PANTHER" id="PTHR43317:SF3">
    <property type="entry name" value="BLR2883 PROTEIN"/>
    <property type="match status" value="1"/>
</dbReference>
<evidence type="ECO:0000256" key="4">
    <source>
        <dbReference type="ARBA" id="ARBA00023115"/>
    </source>
</evidence>
<dbReference type="GO" id="GO:0004766">
    <property type="term" value="F:spermidine synthase activity"/>
    <property type="evidence" value="ECO:0007669"/>
    <property type="project" value="UniProtKB-UniRule"/>
</dbReference>
<comment type="catalytic activity">
    <reaction evidence="5">
        <text>S-adenosyl 3-(methylsulfanyl)propylamine + putrescine = S-methyl-5'-thioadenosine + spermidine + H(+)</text>
        <dbReference type="Rhea" id="RHEA:12721"/>
        <dbReference type="ChEBI" id="CHEBI:15378"/>
        <dbReference type="ChEBI" id="CHEBI:17509"/>
        <dbReference type="ChEBI" id="CHEBI:57443"/>
        <dbReference type="ChEBI" id="CHEBI:57834"/>
        <dbReference type="ChEBI" id="CHEBI:326268"/>
        <dbReference type="EC" id="2.5.1.16"/>
    </reaction>
</comment>
<keyword evidence="5" id="KW-0472">Membrane</keyword>
<dbReference type="SUPFAM" id="SSF53335">
    <property type="entry name" value="S-adenosyl-L-methionine-dependent methyltransferases"/>
    <property type="match status" value="1"/>
</dbReference>
<dbReference type="InterPro" id="IPR030374">
    <property type="entry name" value="PABS"/>
</dbReference>
<sequence>MILPKDRIRGRLLWAAAATGASGLLAQMVLLRELLVVFAGNELTIGIILANWLALEAAGSFWARGRARLAGSCGISRYSMTSLAFCITLVPALWGVRLIKPLLGLSVGTVPGLATAAASTFLVLLPVSFTHGALFTWGCAIASRERSGFPQSPATLPMASIYILETAGTFLAGLLWTWLLVPRAGSFQIVAGIILLQSVTVIILIAKFPGSPPETLPEENQTPAPGAFAGALILAAGAALLLGTGGAEYLQHRSIRRLWQDQNILHYENTLKGNIAITENQGQYTFFTDGTPAFIQPIPDMTLVEPLVHIAMTAHPRPKRVLLIGGGASGVLEELLHHPSLTLVEYTELDPRLLELQREVAALTGETWIDDPRIHLRARDARALLQESATSYDLIISRTSDPSNLHNARYFSQEFLELAAQNLTEQGILVLGFPGLVGHLTEPLQEMSASLIHTLRQNFPWLRAFPGEGQSFLLASQDPAIIHLDHQIFTDHLRERGLLSAGVIPWYMEQRLHPRWHHWFEEFAAPGRSRINREFQPRVLLLSIAHWSRLNAPLTGRLLERIYGLHPALIVLGTILILLLPASALNRLSPRPRTFIVPSVITTGFSAMVVNLALLFSFEVLAGRLFGWLGLLSAAFISGLGVGALVTRHRLGRPGREDRLGYESPRIWGMVVRSELAILLFCSLLLILLPLVAPLVSGKVPPALLRGAFLLILPAAGMVCGRQFPIACEALLEKGSRGGSPAPASTAGLVYGADLAGGCIGGILGGVLLLPLLGLTGAGITLGLLKSGTLLVLLLRSPWRINYT</sequence>
<comment type="similarity">
    <text evidence="1 5">Belongs to the spermidine/spermine synthase family.</text>
</comment>
<comment type="caution">
    <text evidence="5 6">Lacks conserved residue(s) required for the propagation of feature annotation.</text>
</comment>
<dbReference type="Proteomes" id="UP000186400">
    <property type="component" value="Unassembled WGS sequence"/>
</dbReference>
<evidence type="ECO:0000256" key="5">
    <source>
        <dbReference type="HAMAP-Rule" id="MF_00198"/>
    </source>
</evidence>
<dbReference type="AlphaFoldDB" id="A0A1N6VXZ0"/>
<feature type="transmembrane region" description="Helical" evidence="5">
    <location>
        <begin position="227"/>
        <end position="247"/>
    </location>
</feature>
<dbReference type="HAMAP" id="MF_00198">
    <property type="entry name" value="Spermidine_synth"/>
    <property type="match status" value="1"/>
</dbReference>
<dbReference type="PANTHER" id="PTHR43317">
    <property type="entry name" value="THERMOSPERMINE SYNTHASE ACAULIS5"/>
    <property type="match status" value="1"/>
</dbReference>
<dbReference type="EMBL" id="FTMS01000016">
    <property type="protein sequence ID" value="SIQ82652.1"/>
    <property type="molecule type" value="Genomic_DNA"/>
</dbReference>
<feature type="transmembrane region" description="Helical" evidence="5">
    <location>
        <begin position="563"/>
        <end position="582"/>
    </location>
</feature>
<feature type="transmembrane region" description="Helical" evidence="5">
    <location>
        <begin position="626"/>
        <end position="646"/>
    </location>
</feature>
<feature type="transmembrane region" description="Helical" evidence="5">
    <location>
        <begin position="75"/>
        <end position="96"/>
    </location>
</feature>
<evidence type="ECO:0000256" key="6">
    <source>
        <dbReference type="PROSITE-ProRule" id="PRU00354"/>
    </source>
</evidence>
<keyword evidence="5" id="KW-0812">Transmembrane</keyword>
<feature type="transmembrane region" description="Helical" evidence="5">
    <location>
        <begin position="12"/>
        <end position="31"/>
    </location>
</feature>
<feature type="transmembrane region" description="Helical" evidence="5">
    <location>
        <begin position="749"/>
        <end position="769"/>
    </location>
</feature>
<evidence type="ECO:0000256" key="1">
    <source>
        <dbReference type="ARBA" id="ARBA00007867"/>
    </source>
</evidence>
<dbReference type="OrthoDB" id="225091at2"/>
<dbReference type="STRING" id="159291.SAMN05920897_11617"/>
<dbReference type="EC" id="2.5.1.16" evidence="5"/>
<feature type="transmembrane region" description="Helical" evidence="5">
    <location>
        <begin position="161"/>
        <end position="181"/>
    </location>
</feature>
<evidence type="ECO:0000256" key="2">
    <source>
        <dbReference type="ARBA" id="ARBA00022679"/>
    </source>
</evidence>
<accession>A0A1N6VXZ0</accession>
<organism evidence="8 9">
    <name type="scientific">Alkalispirochaeta americana</name>
    <dbReference type="NCBI Taxonomy" id="159291"/>
    <lineage>
        <taxon>Bacteria</taxon>
        <taxon>Pseudomonadati</taxon>
        <taxon>Spirochaetota</taxon>
        <taxon>Spirochaetia</taxon>
        <taxon>Spirochaetales</taxon>
        <taxon>Spirochaetaceae</taxon>
        <taxon>Alkalispirochaeta</taxon>
    </lineage>
</organism>
<keyword evidence="5" id="KW-1003">Cell membrane</keyword>
<feature type="transmembrane region" description="Helical" evidence="5">
    <location>
        <begin position="187"/>
        <end position="206"/>
    </location>
</feature>
<keyword evidence="9" id="KW-1185">Reference proteome</keyword>
<dbReference type="PROSITE" id="PS51006">
    <property type="entry name" value="PABS_2"/>
    <property type="match status" value="1"/>
</dbReference>
<evidence type="ECO:0000313" key="8">
    <source>
        <dbReference type="EMBL" id="SIQ82652.1"/>
    </source>
</evidence>
<keyword evidence="2 5" id="KW-0808">Transferase</keyword>
<comment type="pathway">
    <text evidence="5">Amine and polyamine biosynthesis; spermidine biosynthesis; spermidine from putrescine: step 1/1.</text>
</comment>
<name>A0A1N6VXZ0_9SPIO</name>
<feature type="transmembrane region" description="Helical" evidence="5">
    <location>
        <begin position="594"/>
        <end position="614"/>
    </location>
</feature>
<keyword evidence="4 5" id="KW-0620">Polyamine biosynthesis</keyword>
<evidence type="ECO:0000313" key="9">
    <source>
        <dbReference type="Proteomes" id="UP000186400"/>
    </source>
</evidence>
<feature type="binding site" evidence="5">
    <location>
        <position position="348"/>
    </location>
    <ligand>
        <name>S-methyl-5'-thioadenosine</name>
        <dbReference type="ChEBI" id="CHEBI:17509"/>
    </ligand>
</feature>
<evidence type="ECO:0000259" key="7">
    <source>
        <dbReference type="PROSITE" id="PS51006"/>
    </source>
</evidence>
<comment type="function">
    <text evidence="5">Catalyzes the irreversible transfer of a propylamine group from the amino donor S-adenosylmethioninamine (decarboxy-AdoMet) to putrescine (1,4-diaminobutane) to yield spermidine.</text>
</comment>
<protein>
    <recommendedName>
        <fullName evidence="5">Polyamine aminopropyltransferase</fullName>
    </recommendedName>
    <alternativeName>
        <fullName evidence="5">Putrescine aminopropyltransferase</fullName>
        <shortName evidence="5">PAPT</shortName>
    </alternativeName>
    <alternativeName>
        <fullName evidence="5">Spermidine synthase</fullName>
        <shortName evidence="5">SPDS</shortName>
        <shortName evidence="5">SPDSY</shortName>
        <ecNumber evidence="5">2.5.1.16</ecNumber>
    </alternativeName>
</protein>
<comment type="caution">
    <text evidence="5">Lacks the conserved Asp active site.</text>
</comment>
<evidence type="ECO:0000256" key="3">
    <source>
        <dbReference type="ARBA" id="ARBA00023066"/>
    </source>
</evidence>
<reference evidence="8 9" key="1">
    <citation type="submission" date="2017-01" db="EMBL/GenBank/DDBJ databases">
        <authorList>
            <person name="Mah S.A."/>
            <person name="Swanson W.J."/>
            <person name="Moy G.W."/>
            <person name="Vacquier V.D."/>
        </authorList>
    </citation>
    <scope>NUCLEOTIDE SEQUENCE [LARGE SCALE GENOMIC DNA]</scope>
    <source>
        <strain evidence="8 9">ASpG1</strain>
    </source>
</reference>
<comment type="subunit">
    <text evidence="5">Homodimer or homotetramer.</text>
</comment>
<dbReference type="GO" id="GO:0005886">
    <property type="term" value="C:plasma membrane"/>
    <property type="evidence" value="ECO:0007669"/>
    <property type="project" value="UniProtKB-SubCell"/>
</dbReference>
<gene>
    <name evidence="5" type="primary">speE</name>
    <name evidence="8" type="ORF">SAMN05920897_11617</name>
</gene>
<proteinExistence type="inferred from homology"/>
<dbReference type="Gene3D" id="3.40.50.150">
    <property type="entry name" value="Vaccinia Virus protein VP39"/>
    <property type="match status" value="1"/>
</dbReference>
<feature type="binding site" evidence="5">
    <location>
        <begin position="380"/>
        <end position="381"/>
    </location>
    <ligand>
        <name>S-methyl-5'-thioadenosine</name>
        <dbReference type="ChEBI" id="CHEBI:17509"/>
    </ligand>
</feature>
<feature type="transmembrane region" description="Helical" evidence="5">
    <location>
        <begin position="775"/>
        <end position="795"/>
    </location>
</feature>